<organism evidence="2 3">
    <name type="scientific">Micromonospora yangpuensis</name>
    <dbReference type="NCBI Taxonomy" id="683228"/>
    <lineage>
        <taxon>Bacteria</taxon>
        <taxon>Bacillati</taxon>
        <taxon>Actinomycetota</taxon>
        <taxon>Actinomycetes</taxon>
        <taxon>Micromonosporales</taxon>
        <taxon>Micromonosporaceae</taxon>
        <taxon>Micromonospora</taxon>
    </lineage>
</organism>
<name>A0A1C6U876_9ACTN</name>
<dbReference type="GO" id="GO:0005737">
    <property type="term" value="C:cytoplasm"/>
    <property type="evidence" value="ECO:0007669"/>
    <property type="project" value="TreeGrafter"/>
</dbReference>
<feature type="domain" description="N-acetyltransferase" evidence="1">
    <location>
        <begin position="202"/>
        <end position="368"/>
    </location>
</feature>
<dbReference type="EMBL" id="FMIA01000002">
    <property type="protein sequence ID" value="SCL50039.1"/>
    <property type="molecule type" value="Genomic_DNA"/>
</dbReference>
<dbReference type="Proteomes" id="UP000198937">
    <property type="component" value="Unassembled WGS sequence"/>
</dbReference>
<dbReference type="Pfam" id="PF13302">
    <property type="entry name" value="Acetyltransf_3"/>
    <property type="match status" value="2"/>
</dbReference>
<dbReference type="OrthoDB" id="5293267at2"/>
<dbReference type="GO" id="GO:1990189">
    <property type="term" value="F:protein N-terminal-serine acetyltransferase activity"/>
    <property type="evidence" value="ECO:0007669"/>
    <property type="project" value="TreeGrafter"/>
</dbReference>
<sequence>MSGYPGTVEGDPVRLREFRVDDTDDLATACADASIRRWLPGLPAPYTEADARWWITEGAPAARAGGGVGYAIADAGTDRLLGAVGVNNPVPARQQGEIGYWVAPWARRRGVATAATRLLARQAFGAGAARLELLTDAENTASQRVALAAGFRPEGVRRAAAPLPGGGRRDLLAWVRLADDPDEPTPRVLPDLPDDRLTDGVVLLRRIAPGDVDEMYALHSRPEVVANQAPPVPPEPSAIETRCRLAESAWLVGETARLAIVDAASGAFAGSCGLGYPEPGTGHATIGYALSPAFRGRGLATRAVRLLARWAFDSVGVARIGAGTVPDNTASHRVLQRVGFHREALLRARLPGLAGGRLDDLTFALLPPELT</sequence>
<dbReference type="InterPro" id="IPR000182">
    <property type="entry name" value="GNAT_dom"/>
</dbReference>
<dbReference type="RefSeq" id="WP_091434944.1">
    <property type="nucleotide sequence ID" value="NZ_BMMJ01000001.1"/>
</dbReference>
<dbReference type="Gene3D" id="3.40.630.30">
    <property type="match status" value="2"/>
</dbReference>
<dbReference type="InterPro" id="IPR016181">
    <property type="entry name" value="Acyl_CoA_acyltransferase"/>
</dbReference>
<dbReference type="PANTHER" id="PTHR43441:SF10">
    <property type="entry name" value="ACETYLTRANSFERASE"/>
    <property type="match status" value="1"/>
</dbReference>
<dbReference type="CDD" id="cd04301">
    <property type="entry name" value="NAT_SF"/>
    <property type="match status" value="2"/>
</dbReference>
<dbReference type="AlphaFoldDB" id="A0A1C6U876"/>
<keyword evidence="3" id="KW-1185">Reference proteome</keyword>
<keyword evidence="2" id="KW-0808">Transferase</keyword>
<dbReference type="InterPro" id="IPR051908">
    <property type="entry name" value="Ribosomal_N-acetyltransferase"/>
</dbReference>
<evidence type="ECO:0000313" key="2">
    <source>
        <dbReference type="EMBL" id="SCL50039.1"/>
    </source>
</evidence>
<dbReference type="SUPFAM" id="SSF55729">
    <property type="entry name" value="Acyl-CoA N-acyltransferases (Nat)"/>
    <property type="match status" value="2"/>
</dbReference>
<dbReference type="STRING" id="683228.GA0070617_1363"/>
<evidence type="ECO:0000259" key="1">
    <source>
        <dbReference type="PROSITE" id="PS51186"/>
    </source>
</evidence>
<protein>
    <submittedName>
        <fullName evidence="2">Protein N-acetyltransferase, RimJ/RimL family</fullName>
    </submittedName>
</protein>
<gene>
    <name evidence="2" type="ORF">GA0070617_1363</name>
</gene>
<feature type="domain" description="N-acetyltransferase" evidence="1">
    <location>
        <begin position="13"/>
        <end position="178"/>
    </location>
</feature>
<dbReference type="GO" id="GO:0008999">
    <property type="term" value="F:protein-N-terminal-alanine acetyltransferase activity"/>
    <property type="evidence" value="ECO:0007669"/>
    <property type="project" value="TreeGrafter"/>
</dbReference>
<dbReference type="PROSITE" id="PS51186">
    <property type="entry name" value="GNAT"/>
    <property type="match status" value="2"/>
</dbReference>
<proteinExistence type="predicted"/>
<evidence type="ECO:0000313" key="3">
    <source>
        <dbReference type="Proteomes" id="UP000198937"/>
    </source>
</evidence>
<accession>A0A1C6U876</accession>
<reference evidence="2 3" key="1">
    <citation type="submission" date="2016-06" db="EMBL/GenBank/DDBJ databases">
        <authorList>
            <person name="Kjaerup R.B."/>
            <person name="Dalgaard T.S."/>
            <person name="Juul-Madsen H.R."/>
        </authorList>
    </citation>
    <scope>NUCLEOTIDE SEQUENCE [LARGE SCALE GENOMIC DNA]</scope>
    <source>
        <strain evidence="2 3">DSM 45577</strain>
    </source>
</reference>
<dbReference type="PANTHER" id="PTHR43441">
    <property type="entry name" value="RIBOSOMAL-PROTEIN-SERINE ACETYLTRANSFERASE"/>
    <property type="match status" value="1"/>
</dbReference>